<dbReference type="SUPFAM" id="SSF50022">
    <property type="entry name" value="ISP domain"/>
    <property type="match status" value="1"/>
</dbReference>
<protein>
    <submittedName>
        <fullName evidence="7">Chlorophyll a oxygenase</fullName>
    </submittedName>
</protein>
<dbReference type="Gene3D" id="2.102.10.10">
    <property type="entry name" value="Rieske [2Fe-2S] iron-sulphur domain"/>
    <property type="match status" value="1"/>
</dbReference>
<sequence length="324" mass="36678">MLIQDTVLINDWHPIARSADIVEGKPVAARLLGEDLVLWRSADGEIHAWRDLCIHRGAKLSLGKATKTTLACPYHGWVYDSEGRCIRFPAHPEQCPPAKAQAKVYQARERYNTIWVSLGEPECDIPVFPEWDDQRFKAVVCGPYKVQAGGPRLIENFLDVAHFPFVHQGSLGDLEHTALSDYQVDVTPDEIVANDICVWQPNPIGMGQGAYMHYIYKVLRPLTAYLAKQDEDNSGLALLFTITPVDIDHSLVWTYEATTTKDESDEEIIKFQEGILFEDIPVVESQRPELLPLDLQAELHLRSDRLSIAYRRWLREKGVTFGTA</sequence>
<accession>A0ABQ3V3M5</accession>
<dbReference type="Pfam" id="PF19112">
    <property type="entry name" value="VanA_C"/>
    <property type="match status" value="1"/>
</dbReference>
<dbReference type="InterPro" id="IPR050584">
    <property type="entry name" value="Cholesterol_7-desaturase"/>
</dbReference>
<reference evidence="7 8" key="1">
    <citation type="journal article" date="2021" name="Int. J. Syst. Evol. Microbiol.">
        <title>Reticulibacter mediterranei gen. nov., sp. nov., within the new family Reticulibacteraceae fam. nov., and Ktedonospora formicarum gen. nov., sp. nov., Ktedonobacter robiniae sp. nov., Dictyobacter formicarum sp. nov. and Dictyobacter arantiisoli sp. nov., belonging to the class Ktedonobacteria.</title>
        <authorList>
            <person name="Yabe S."/>
            <person name="Zheng Y."/>
            <person name="Wang C.M."/>
            <person name="Sakai Y."/>
            <person name="Abe K."/>
            <person name="Yokota A."/>
            <person name="Donadio S."/>
            <person name="Cavaletti L."/>
            <person name="Monciardini P."/>
        </authorList>
    </citation>
    <scope>NUCLEOTIDE SEQUENCE [LARGE SCALE GENOMIC DNA]</scope>
    <source>
        <strain evidence="7 8">SOSP1-30</strain>
    </source>
</reference>
<keyword evidence="8" id="KW-1185">Reference proteome</keyword>
<keyword evidence="1" id="KW-0001">2Fe-2S</keyword>
<comment type="caution">
    <text evidence="7">The sequence shown here is derived from an EMBL/GenBank/DDBJ whole genome shotgun (WGS) entry which is preliminary data.</text>
</comment>
<keyword evidence="3" id="KW-0560">Oxidoreductase</keyword>
<dbReference type="PANTHER" id="PTHR21266:SF60">
    <property type="entry name" value="3-KETOSTEROID-9-ALPHA-MONOOXYGENASE, OXYGENASE COMPONENT"/>
    <property type="match status" value="1"/>
</dbReference>
<evidence type="ECO:0000313" key="8">
    <source>
        <dbReference type="Proteomes" id="UP000654345"/>
    </source>
</evidence>
<name>A0ABQ3V3M5_9CHLR</name>
<organism evidence="7 8">
    <name type="scientific">Ktedonobacter robiniae</name>
    <dbReference type="NCBI Taxonomy" id="2778365"/>
    <lineage>
        <taxon>Bacteria</taxon>
        <taxon>Bacillati</taxon>
        <taxon>Chloroflexota</taxon>
        <taxon>Ktedonobacteria</taxon>
        <taxon>Ktedonobacterales</taxon>
        <taxon>Ktedonobacteraceae</taxon>
        <taxon>Ktedonobacter</taxon>
    </lineage>
</organism>
<dbReference type="InterPro" id="IPR017941">
    <property type="entry name" value="Rieske_2Fe-2S"/>
</dbReference>
<dbReference type="Proteomes" id="UP000654345">
    <property type="component" value="Unassembled WGS sequence"/>
</dbReference>
<dbReference type="SUPFAM" id="SSF55961">
    <property type="entry name" value="Bet v1-like"/>
    <property type="match status" value="1"/>
</dbReference>
<dbReference type="InterPro" id="IPR044043">
    <property type="entry name" value="VanA_C_cat"/>
</dbReference>
<evidence type="ECO:0000313" key="7">
    <source>
        <dbReference type="EMBL" id="GHO59563.1"/>
    </source>
</evidence>
<keyword evidence="4" id="KW-0408">Iron</keyword>
<keyword evidence="2" id="KW-0479">Metal-binding</keyword>
<evidence type="ECO:0000256" key="2">
    <source>
        <dbReference type="ARBA" id="ARBA00022723"/>
    </source>
</evidence>
<dbReference type="InterPro" id="IPR036922">
    <property type="entry name" value="Rieske_2Fe-2S_sf"/>
</dbReference>
<dbReference type="Gene3D" id="3.90.380.10">
    <property type="entry name" value="Naphthalene 1,2-dioxygenase Alpha Subunit, Chain A, domain 1"/>
    <property type="match status" value="1"/>
</dbReference>
<dbReference type="EMBL" id="BNJG01000003">
    <property type="protein sequence ID" value="GHO59563.1"/>
    <property type="molecule type" value="Genomic_DNA"/>
</dbReference>
<evidence type="ECO:0000256" key="1">
    <source>
        <dbReference type="ARBA" id="ARBA00022714"/>
    </source>
</evidence>
<feature type="domain" description="Rieske" evidence="6">
    <location>
        <begin position="12"/>
        <end position="116"/>
    </location>
</feature>
<evidence type="ECO:0000256" key="4">
    <source>
        <dbReference type="ARBA" id="ARBA00023004"/>
    </source>
</evidence>
<keyword evidence="5" id="KW-0411">Iron-sulfur</keyword>
<dbReference type="CDD" id="cd03469">
    <property type="entry name" value="Rieske_RO_Alpha_N"/>
    <property type="match status" value="1"/>
</dbReference>
<dbReference type="PANTHER" id="PTHR21266">
    <property type="entry name" value="IRON-SULFUR DOMAIN CONTAINING PROTEIN"/>
    <property type="match status" value="1"/>
</dbReference>
<dbReference type="PROSITE" id="PS51296">
    <property type="entry name" value="RIESKE"/>
    <property type="match status" value="1"/>
</dbReference>
<evidence type="ECO:0000256" key="5">
    <source>
        <dbReference type="ARBA" id="ARBA00023014"/>
    </source>
</evidence>
<proteinExistence type="predicted"/>
<dbReference type="RefSeq" id="WP_201375736.1">
    <property type="nucleotide sequence ID" value="NZ_BNJG01000003.1"/>
</dbReference>
<dbReference type="Pfam" id="PF00355">
    <property type="entry name" value="Rieske"/>
    <property type="match status" value="1"/>
</dbReference>
<evidence type="ECO:0000256" key="3">
    <source>
        <dbReference type="ARBA" id="ARBA00023002"/>
    </source>
</evidence>
<evidence type="ECO:0000259" key="6">
    <source>
        <dbReference type="PROSITE" id="PS51296"/>
    </source>
</evidence>
<gene>
    <name evidence="7" type="ORF">KSB_80380</name>
</gene>